<name>A0A7Y1F1E4_PSEVE</name>
<dbReference type="GO" id="GO:0006310">
    <property type="term" value="P:DNA recombination"/>
    <property type="evidence" value="ECO:0007669"/>
    <property type="project" value="UniProtKB-KW"/>
</dbReference>
<accession>A0A7Y1F1E4</accession>
<evidence type="ECO:0000313" key="3">
    <source>
        <dbReference type="EMBL" id="NMX95708.1"/>
    </source>
</evidence>
<dbReference type="AlphaFoldDB" id="A0A7Y1F1E4"/>
<dbReference type="PROSITE" id="PS51898">
    <property type="entry name" value="TYR_RECOMBINASE"/>
    <property type="match status" value="1"/>
</dbReference>
<dbReference type="InterPro" id="IPR002104">
    <property type="entry name" value="Integrase_catalytic"/>
</dbReference>
<evidence type="ECO:0000313" key="4">
    <source>
        <dbReference type="Proteomes" id="UP000552560"/>
    </source>
</evidence>
<protein>
    <submittedName>
        <fullName evidence="3">Tyrosine-type recombinase/integrase</fullName>
    </submittedName>
</protein>
<comment type="caution">
    <text evidence="3">The sequence shown here is derived from an EMBL/GenBank/DDBJ whole genome shotgun (WGS) entry which is preliminary data.</text>
</comment>
<dbReference type="Proteomes" id="UP000552560">
    <property type="component" value="Unassembled WGS sequence"/>
</dbReference>
<dbReference type="GO" id="GO:0003677">
    <property type="term" value="F:DNA binding"/>
    <property type="evidence" value="ECO:0007669"/>
    <property type="project" value="InterPro"/>
</dbReference>
<reference evidence="3 4" key="1">
    <citation type="journal article" date="2020" name="Front. Microbiol.">
        <title>Genetic Organization of the aprX-lipA2 Operon Affects the Proteolytic Potential of Pseudomonas Species in Milk.</title>
        <authorList>
            <person name="Maier C."/>
            <person name="Huptas C."/>
            <person name="von Neubeck M."/>
            <person name="Scherer S."/>
            <person name="Wenning M."/>
            <person name="Lucking G."/>
        </authorList>
    </citation>
    <scope>NUCLEOTIDE SEQUENCE [LARGE SCALE GENOMIC DNA]</scope>
    <source>
        <strain evidence="3 4">WS 4671</strain>
    </source>
</reference>
<gene>
    <name evidence="3" type="ORF">HBO43_03775</name>
</gene>
<keyword evidence="1" id="KW-0233">DNA recombination</keyword>
<evidence type="ECO:0000256" key="1">
    <source>
        <dbReference type="ARBA" id="ARBA00023172"/>
    </source>
</evidence>
<dbReference type="InterPro" id="IPR011010">
    <property type="entry name" value="DNA_brk_join_enz"/>
</dbReference>
<dbReference type="GO" id="GO:0015074">
    <property type="term" value="P:DNA integration"/>
    <property type="evidence" value="ECO:0007669"/>
    <property type="project" value="InterPro"/>
</dbReference>
<dbReference type="OrthoDB" id="8768428at2"/>
<organism evidence="3 4">
    <name type="scientific">Pseudomonas veronii</name>
    <dbReference type="NCBI Taxonomy" id="76761"/>
    <lineage>
        <taxon>Bacteria</taxon>
        <taxon>Pseudomonadati</taxon>
        <taxon>Pseudomonadota</taxon>
        <taxon>Gammaproteobacteria</taxon>
        <taxon>Pseudomonadales</taxon>
        <taxon>Pseudomonadaceae</taxon>
        <taxon>Pseudomonas</taxon>
    </lineage>
</organism>
<feature type="domain" description="Tyr recombinase" evidence="2">
    <location>
        <begin position="254"/>
        <end position="472"/>
    </location>
</feature>
<dbReference type="EMBL" id="JAAQWE010000003">
    <property type="protein sequence ID" value="NMX95708.1"/>
    <property type="molecule type" value="Genomic_DNA"/>
</dbReference>
<dbReference type="SUPFAM" id="SSF56349">
    <property type="entry name" value="DNA breaking-rejoining enzymes"/>
    <property type="match status" value="1"/>
</dbReference>
<evidence type="ECO:0000259" key="2">
    <source>
        <dbReference type="PROSITE" id="PS51898"/>
    </source>
</evidence>
<sequence>MARAVDKLILNSELAAGALQDNDFSNVIFSFAQTASGSWSVLSKFSDDIWNIPDSYFTTNTAGSFKKLDFRRIPESFRHLMKVCILKYYLFGVFNQGAPRGATIVNFFVGALSFLNYVAKHTVNLKDISPVLFSNYVLDTKSLKGRNSETLSVDSRRLRFTAIETLHHLSQDTTDPMPHPWPDSSASTLSGKNGTAWYLKGKTPVIPDSVLSLLFQKSVEDIENIDWLLDLKDECRAIKSRIPGPGYSTLHTMPYLKSMGYSGGERELNKAIRNAYIASAVIILTTSGVRNHELLSLKTDCYFSTLDDDGGLIHWLRGRSEKTYEGDAEWIVTDITKKATAAASRITMHLRCELERNIKDRLMSDPDCLQTAALEVHQDAIFIGKDPSTGEIRTITGGWLGSLIRQYCEKIGITWDIAPHQFRRTFAVYVVRSAMGDIRYLKTHFKHWTLDMTALYASHEQRDSELLDEVMAAFYEAKNDIFDHALNESTPLSGGLAETVRNYRAAKVQTYSTHSEMVKTVSDTVFIRSTAVAWCTHDLVGCVGGVGVEATRCADCSHSLIDDTKIPIWKGIYSQQQELIHLTDIGASGIERVKRDLDRCVKVLSDLGVTVEGSV</sequence>
<dbReference type="InterPro" id="IPR013762">
    <property type="entry name" value="Integrase-like_cat_sf"/>
</dbReference>
<dbReference type="Gene3D" id="1.10.443.10">
    <property type="entry name" value="Intergrase catalytic core"/>
    <property type="match status" value="1"/>
</dbReference>
<proteinExistence type="predicted"/>
<dbReference type="RefSeq" id="WP_057005544.1">
    <property type="nucleotide sequence ID" value="NZ_CP149793.1"/>
</dbReference>